<feature type="domain" description="CdaR GGDEF-like" evidence="4">
    <location>
        <begin position="299"/>
        <end position="418"/>
    </location>
</feature>
<evidence type="ECO:0000313" key="6">
    <source>
        <dbReference type="Proteomes" id="UP001519287"/>
    </source>
</evidence>
<dbReference type="InterPro" id="IPR051448">
    <property type="entry name" value="CdaR-like_regulators"/>
</dbReference>
<dbReference type="RefSeq" id="WP_209968465.1">
    <property type="nucleotide sequence ID" value="NZ_JAGGLB010000001.1"/>
</dbReference>
<feature type="domain" description="PucR C-terminal helix-turn-helix" evidence="3">
    <location>
        <begin position="473"/>
        <end position="530"/>
    </location>
</feature>
<dbReference type="PANTHER" id="PTHR33744:SF1">
    <property type="entry name" value="DNA-BINDING TRANSCRIPTIONAL ACTIVATOR ADER"/>
    <property type="match status" value="1"/>
</dbReference>
<accession>A0ABS4IPE7</accession>
<evidence type="ECO:0000259" key="3">
    <source>
        <dbReference type="Pfam" id="PF13556"/>
    </source>
</evidence>
<feature type="domain" description="Purine catabolism PurC-like" evidence="2">
    <location>
        <begin position="7"/>
        <end position="127"/>
    </location>
</feature>
<dbReference type="EMBL" id="JAGGLB010000001">
    <property type="protein sequence ID" value="MBP1988499.1"/>
    <property type="molecule type" value="Genomic_DNA"/>
</dbReference>
<evidence type="ECO:0000256" key="1">
    <source>
        <dbReference type="ARBA" id="ARBA00006754"/>
    </source>
</evidence>
<dbReference type="InterPro" id="IPR012914">
    <property type="entry name" value="PucR_dom"/>
</dbReference>
<dbReference type="Pfam" id="PF07905">
    <property type="entry name" value="PucR"/>
    <property type="match status" value="1"/>
</dbReference>
<dbReference type="Gene3D" id="1.10.10.2840">
    <property type="entry name" value="PucR C-terminal helix-turn-helix domain"/>
    <property type="match status" value="1"/>
</dbReference>
<evidence type="ECO:0000313" key="5">
    <source>
        <dbReference type="EMBL" id="MBP1988499.1"/>
    </source>
</evidence>
<dbReference type="PANTHER" id="PTHR33744">
    <property type="entry name" value="CARBOHYDRATE DIACID REGULATOR"/>
    <property type="match status" value="1"/>
</dbReference>
<dbReference type="Pfam" id="PF13556">
    <property type="entry name" value="HTH_30"/>
    <property type="match status" value="1"/>
</dbReference>
<dbReference type="InterPro" id="IPR042070">
    <property type="entry name" value="PucR_C-HTH_sf"/>
</dbReference>
<dbReference type="InterPro" id="IPR041522">
    <property type="entry name" value="CdaR_GGDEF"/>
</dbReference>
<comment type="similarity">
    <text evidence="1">Belongs to the CdaR family.</text>
</comment>
<reference evidence="5 6" key="1">
    <citation type="submission" date="2021-03" db="EMBL/GenBank/DDBJ databases">
        <title>Genomic Encyclopedia of Type Strains, Phase IV (KMG-IV): sequencing the most valuable type-strain genomes for metagenomic binning, comparative biology and taxonomic classification.</title>
        <authorList>
            <person name="Goeker M."/>
        </authorList>
    </citation>
    <scope>NUCLEOTIDE SEQUENCE [LARGE SCALE GENOMIC DNA]</scope>
    <source>
        <strain evidence="5 6">DSM 26048</strain>
    </source>
</reference>
<evidence type="ECO:0000259" key="4">
    <source>
        <dbReference type="Pfam" id="PF17853"/>
    </source>
</evidence>
<dbReference type="Proteomes" id="UP001519287">
    <property type="component" value="Unassembled WGS sequence"/>
</dbReference>
<evidence type="ECO:0000259" key="2">
    <source>
        <dbReference type="Pfam" id="PF07905"/>
    </source>
</evidence>
<protein>
    <submittedName>
        <fullName evidence="5">Purine catabolism regulator</fullName>
    </submittedName>
</protein>
<gene>
    <name evidence="5" type="ORF">J2Z66_000094</name>
</gene>
<name>A0ABS4IPE7_9BACL</name>
<dbReference type="Pfam" id="PF17853">
    <property type="entry name" value="GGDEF_2"/>
    <property type="match status" value="1"/>
</dbReference>
<keyword evidence="6" id="KW-1185">Reference proteome</keyword>
<comment type="caution">
    <text evidence="5">The sequence shown here is derived from an EMBL/GenBank/DDBJ whole genome shotgun (WGS) entry which is preliminary data.</text>
</comment>
<proteinExistence type="inferred from homology"/>
<organism evidence="5 6">
    <name type="scientific">Paenibacillus eucommiae</name>
    <dbReference type="NCBI Taxonomy" id="1355755"/>
    <lineage>
        <taxon>Bacteria</taxon>
        <taxon>Bacillati</taxon>
        <taxon>Bacillota</taxon>
        <taxon>Bacilli</taxon>
        <taxon>Bacillales</taxon>
        <taxon>Paenibacillaceae</taxon>
        <taxon>Paenibacillus</taxon>
    </lineage>
</organism>
<sequence length="536" mass="61944">MALNLSDILKMDIMDGTEVLAGHKGLHRQVTSATVMDAPDGMPWIKGMELLFTSTYPFHKETAHNLNHFIEELARRNVAGLGVKLNRYMKEIPAAMLKAADDLAFPIISIPFEKAWIEYTNPILSEILNDRSIRLIRSEEINRNFTKVLLSNSNLEQICQLLQHYVENPVTIVLNDTVIQIQDPTINNSSALFTSIQQKVEHEKEIMHPGHDVFRIHLKDVPYVVISFQKDVELAGYICIQESHRRFKSGDLDCLLHGKNAISLKTLQISSEQEHRKRYRNDFILRLLYEKIEEENLTEWQRKAWELGIELKERYVVTACKINNKSVELLYRIVDEMSGDPHLPASSLIGLDKKNQIILMKPIHEQDSPKNDNDILHKVFEQLQQIHIHGPFEWAAGISQQQAITDLQEGYHQAVEALYHGIQIAGYGQTQHYMDMGVYRLFSHPAMQPEIVKFVTQWLQPLIDYDHLHEADLIQTLGVFLECDGNYRKTAARMYLHHNTVRYRIQTINRELQCVIQDTKTKLQLQIALLLLPLSK</sequence>
<dbReference type="InterPro" id="IPR025736">
    <property type="entry name" value="PucR_C-HTH_dom"/>
</dbReference>